<keyword evidence="5 7" id="KW-0326">Glycosidase</keyword>
<dbReference type="PROSITE" id="PS51257">
    <property type="entry name" value="PROKAR_LIPOPROTEIN"/>
    <property type="match status" value="1"/>
</dbReference>
<dbReference type="Gene3D" id="3.20.20.80">
    <property type="entry name" value="Glycosidases"/>
    <property type="match status" value="1"/>
</dbReference>
<evidence type="ECO:0000256" key="5">
    <source>
        <dbReference type="ARBA" id="ARBA00023295"/>
    </source>
</evidence>
<evidence type="ECO:0000256" key="4">
    <source>
        <dbReference type="ARBA" id="ARBA00023277"/>
    </source>
</evidence>
<keyword evidence="2 7" id="KW-0378">Hydrolase</keyword>
<organism evidence="10 11">
    <name type="scientific">Paenibacillus shirakamiensis</name>
    <dbReference type="NCBI Taxonomy" id="1265935"/>
    <lineage>
        <taxon>Bacteria</taxon>
        <taxon>Bacillati</taxon>
        <taxon>Bacillota</taxon>
        <taxon>Bacilli</taxon>
        <taxon>Bacillales</taxon>
        <taxon>Paenibacillaceae</taxon>
        <taxon>Paenibacillus</taxon>
    </lineage>
</organism>
<keyword evidence="11" id="KW-1185">Reference proteome</keyword>
<dbReference type="PANTHER" id="PTHR31297:SF41">
    <property type="entry name" value="ENDOGLUCANASE, PUTATIVE (AFU_ORTHOLOGUE AFUA_5G01830)-RELATED"/>
    <property type="match status" value="1"/>
</dbReference>
<keyword evidence="4" id="KW-0119">Carbohydrate metabolism</keyword>
<dbReference type="PANTHER" id="PTHR31297">
    <property type="entry name" value="GLUCAN ENDO-1,6-BETA-GLUCOSIDASE B"/>
    <property type="match status" value="1"/>
</dbReference>
<protein>
    <recommendedName>
        <fullName evidence="9">Glycoside hydrolase family 5 domain-containing protein</fullName>
    </recommendedName>
</protein>
<feature type="chain" id="PRO_5046778238" description="Glycoside hydrolase family 5 domain-containing protein" evidence="8">
    <location>
        <begin position="35"/>
        <end position="438"/>
    </location>
</feature>
<evidence type="ECO:0000256" key="6">
    <source>
        <dbReference type="ARBA" id="ARBA00023326"/>
    </source>
</evidence>
<name>A0ABS4JIJ3_9BACL</name>
<dbReference type="PROSITE" id="PS00659">
    <property type="entry name" value="GLYCOSYL_HYDROL_F5"/>
    <property type="match status" value="1"/>
</dbReference>
<keyword evidence="3" id="KW-0136">Cellulose degradation</keyword>
<keyword evidence="6" id="KW-0624">Polysaccharide degradation</keyword>
<dbReference type="SUPFAM" id="SSF51445">
    <property type="entry name" value="(Trans)glycosidases"/>
    <property type="match status" value="1"/>
</dbReference>
<keyword evidence="8" id="KW-0732">Signal</keyword>
<dbReference type="InterPro" id="IPR001547">
    <property type="entry name" value="Glyco_hydro_5"/>
</dbReference>
<dbReference type="Proteomes" id="UP001519288">
    <property type="component" value="Unassembled WGS sequence"/>
</dbReference>
<evidence type="ECO:0000256" key="2">
    <source>
        <dbReference type="ARBA" id="ARBA00022801"/>
    </source>
</evidence>
<dbReference type="EMBL" id="JAGGLD010000004">
    <property type="protein sequence ID" value="MBP2001531.1"/>
    <property type="molecule type" value="Genomic_DNA"/>
</dbReference>
<dbReference type="InterPro" id="IPR050386">
    <property type="entry name" value="Glycosyl_hydrolase_5"/>
</dbReference>
<feature type="domain" description="Glycoside hydrolase family 5" evidence="9">
    <location>
        <begin position="73"/>
        <end position="388"/>
    </location>
</feature>
<evidence type="ECO:0000256" key="8">
    <source>
        <dbReference type="SAM" id="SignalP"/>
    </source>
</evidence>
<accession>A0ABS4JIJ3</accession>
<dbReference type="Pfam" id="PF00150">
    <property type="entry name" value="Cellulase"/>
    <property type="match status" value="1"/>
</dbReference>
<evidence type="ECO:0000256" key="7">
    <source>
        <dbReference type="RuleBase" id="RU361153"/>
    </source>
</evidence>
<evidence type="ECO:0000313" key="10">
    <source>
        <dbReference type="EMBL" id="MBP2001531.1"/>
    </source>
</evidence>
<evidence type="ECO:0000256" key="3">
    <source>
        <dbReference type="ARBA" id="ARBA00023001"/>
    </source>
</evidence>
<evidence type="ECO:0000313" key="11">
    <source>
        <dbReference type="Proteomes" id="UP001519288"/>
    </source>
</evidence>
<dbReference type="InterPro" id="IPR017853">
    <property type="entry name" value="GH"/>
</dbReference>
<evidence type="ECO:0000256" key="1">
    <source>
        <dbReference type="ARBA" id="ARBA00005641"/>
    </source>
</evidence>
<comment type="caution">
    <text evidence="10">The sequence shown here is derived from an EMBL/GenBank/DDBJ whole genome shotgun (WGS) entry which is preliminary data.</text>
</comment>
<sequence>MNKTTTPAGWPIVKTILVSATILAVIAGCSNNTAAPKPVKITGVNNSQEKKSTVPSEKMKYWDEQRKGTNFMNSTSLPQNYEAAKEQGIEFVRLAPDKWSKNRDFLFNDKADTRNADFLIGSSDQYKGIVEEDFVRLKADLDAAEAKGMKVVVTVLSLPGDRWRQFNGNKNDDRIWNDLEYQNQATEFWKDLATRLKGHPAVIGYNLINEPHPETATGFNDFWTQDYTNWYTKVEHTAADLNALYDSIVKGIRTVDSTTPIIVDSGLYATPWAFKYLKPMDDPNVLYAFHMYEPYEMTSQNKKKGFTYSYPGTVKVGNNQTEKEFNRQALEQFVEPVAKWASDHGVPANRIIASEFGTNRMVQGADQYMADLISIFNEYGWHWAFYAFREDTWDGMDYELGSVKPDWKYWDAIEKGKLPARVKAHNPIWNAIQEDLKK</sequence>
<feature type="signal peptide" evidence="8">
    <location>
        <begin position="1"/>
        <end position="34"/>
    </location>
</feature>
<comment type="similarity">
    <text evidence="1 7">Belongs to the glycosyl hydrolase 5 (cellulase A) family.</text>
</comment>
<proteinExistence type="inferred from homology"/>
<gene>
    <name evidence="10" type="ORF">J2Z69_002576</name>
</gene>
<dbReference type="InterPro" id="IPR018087">
    <property type="entry name" value="Glyco_hydro_5_CS"/>
</dbReference>
<evidence type="ECO:0000259" key="9">
    <source>
        <dbReference type="Pfam" id="PF00150"/>
    </source>
</evidence>
<reference evidence="10 11" key="1">
    <citation type="submission" date="2021-03" db="EMBL/GenBank/DDBJ databases">
        <title>Genomic Encyclopedia of Type Strains, Phase IV (KMG-IV): sequencing the most valuable type-strain genomes for metagenomic binning, comparative biology and taxonomic classification.</title>
        <authorList>
            <person name="Goeker M."/>
        </authorList>
    </citation>
    <scope>NUCLEOTIDE SEQUENCE [LARGE SCALE GENOMIC DNA]</scope>
    <source>
        <strain evidence="10 11">DSM 26806</strain>
    </source>
</reference>